<dbReference type="PROSITE" id="PS50082">
    <property type="entry name" value="WD_REPEATS_2"/>
    <property type="match status" value="5"/>
</dbReference>
<dbReference type="AlphaFoldDB" id="A0A6J1SE46"/>
<evidence type="ECO:0000256" key="3">
    <source>
        <dbReference type="ARBA" id="ARBA00022490"/>
    </source>
</evidence>
<dbReference type="RefSeq" id="XP_026276901.1">
    <property type="nucleotide sequence ID" value="XM_026421116.2"/>
</dbReference>
<dbReference type="OrthoDB" id="9984207at2759"/>
<protein>
    <recommendedName>
        <fullName evidence="7">WD repeat-containing protein 37</fullName>
    </recommendedName>
</protein>
<evidence type="ECO:0000256" key="7">
    <source>
        <dbReference type="ARBA" id="ARBA00040954"/>
    </source>
</evidence>
<keyword evidence="6" id="KW-0539">Nucleus</keyword>
<dbReference type="PROSITE" id="PS50294">
    <property type="entry name" value="WD_REPEATS_REGION"/>
    <property type="match status" value="4"/>
</dbReference>
<keyword evidence="4" id="KW-0853">WD repeat</keyword>
<reference evidence="11" key="1">
    <citation type="submission" date="2025-08" db="UniProtKB">
        <authorList>
            <consortium name="RefSeq"/>
        </authorList>
    </citation>
    <scope>IDENTIFICATION</scope>
    <source>
        <tissue evidence="11">Whole organism</tissue>
    </source>
</reference>
<keyword evidence="10" id="KW-1185">Reference proteome</keyword>
<dbReference type="InterPro" id="IPR001680">
    <property type="entry name" value="WD40_rpt"/>
</dbReference>
<dbReference type="Pfam" id="PF00400">
    <property type="entry name" value="WD40"/>
    <property type="match status" value="5"/>
</dbReference>
<dbReference type="PROSITE" id="PS00678">
    <property type="entry name" value="WD_REPEATS_1"/>
    <property type="match status" value="1"/>
</dbReference>
<evidence type="ECO:0000256" key="6">
    <source>
        <dbReference type="ARBA" id="ARBA00023242"/>
    </source>
</evidence>
<evidence type="ECO:0000256" key="4">
    <source>
        <dbReference type="ARBA" id="ARBA00022574"/>
    </source>
</evidence>
<organism evidence="10 11">
    <name type="scientific">Frankliniella occidentalis</name>
    <name type="common">Western flower thrips</name>
    <name type="synonym">Euthrips occidentalis</name>
    <dbReference type="NCBI Taxonomy" id="133901"/>
    <lineage>
        <taxon>Eukaryota</taxon>
        <taxon>Metazoa</taxon>
        <taxon>Ecdysozoa</taxon>
        <taxon>Arthropoda</taxon>
        <taxon>Hexapoda</taxon>
        <taxon>Insecta</taxon>
        <taxon>Pterygota</taxon>
        <taxon>Neoptera</taxon>
        <taxon>Paraneoptera</taxon>
        <taxon>Thysanoptera</taxon>
        <taxon>Terebrantia</taxon>
        <taxon>Thripoidea</taxon>
        <taxon>Thripidae</taxon>
        <taxon>Frankliniella</taxon>
    </lineage>
</organism>
<comment type="subcellular location">
    <subcellularLocation>
        <location evidence="2">Cytoplasm</location>
    </subcellularLocation>
    <subcellularLocation>
        <location evidence="1">Nucleus</location>
    </subcellularLocation>
</comment>
<dbReference type="CTD" id="22884"/>
<dbReference type="Proteomes" id="UP000504606">
    <property type="component" value="Unplaced"/>
</dbReference>
<dbReference type="KEGG" id="foc:113205472"/>
<sequence length="495" mass="54830">MPQFDVISSSGGKHSKSKRLGSFPRGTAASADSDTSGFGRLKYEFDSDSTMPPILRARLRELFSQIEREFESLYTENAQLQEKVDNLNERLERETALYEKHGIDCPDFEHVTKSASKYKGLGSSQKLKTAHKLKAQTSKIVSSFKGPTIGCSLVSQFSGHRDGVWDVSVARPGQALIGTASADHSACIWSVEKGRCLLQYLGHQGSVNSIKFHPSRDLVLTASGDQTAHIWQAAVTWEHVKKPSSMDEDDSNCDKDDYGADDFAAELMDGSPCLRTPVRELVGHSNAVMAADWLPNADQVITASWDRTASLYDVETGELLHSLCGHDQELTYASSHHSQRLVVTSSIDTTFRLWDFREPIHSVSVFQGHTETVTCAVFTREDKVVSGSDDRSVKVWDLRNMRSPLATIRSDSSANRIAVSPSGVIGIPYDNRQVRLFDLSGNRLARLPRSSRQGHRRMVCCVAWGDDKADGSTNFYSCGFDRLVLGWSIQPCKEN</sequence>
<evidence type="ECO:0000313" key="10">
    <source>
        <dbReference type="Proteomes" id="UP000504606"/>
    </source>
</evidence>
<dbReference type="InterPro" id="IPR020472">
    <property type="entry name" value="WD40_PAC1"/>
</dbReference>
<evidence type="ECO:0000256" key="8">
    <source>
        <dbReference type="SAM" id="Coils"/>
    </source>
</evidence>
<dbReference type="CDD" id="cd14686">
    <property type="entry name" value="bZIP"/>
    <property type="match status" value="1"/>
</dbReference>
<dbReference type="PRINTS" id="PR00320">
    <property type="entry name" value="GPROTEINBRPT"/>
</dbReference>
<evidence type="ECO:0000256" key="9">
    <source>
        <dbReference type="SAM" id="MobiDB-lite"/>
    </source>
</evidence>
<name>A0A6J1SE46_FRAOC</name>
<dbReference type="CDD" id="cd00200">
    <property type="entry name" value="WD40"/>
    <property type="match status" value="1"/>
</dbReference>
<evidence type="ECO:0000256" key="2">
    <source>
        <dbReference type="ARBA" id="ARBA00004496"/>
    </source>
</evidence>
<proteinExistence type="predicted"/>
<dbReference type="PANTHER" id="PTHR19855:SF12">
    <property type="entry name" value="WD REPEAT-CONTAINING PROTEIN 37"/>
    <property type="match status" value="1"/>
</dbReference>
<gene>
    <name evidence="11" type="primary">LOC113205472</name>
</gene>
<evidence type="ECO:0000256" key="5">
    <source>
        <dbReference type="ARBA" id="ARBA00022737"/>
    </source>
</evidence>
<keyword evidence="5" id="KW-0677">Repeat</keyword>
<evidence type="ECO:0000313" key="11">
    <source>
        <dbReference type="RefSeq" id="XP_026276901.1"/>
    </source>
</evidence>
<evidence type="ECO:0000256" key="1">
    <source>
        <dbReference type="ARBA" id="ARBA00004123"/>
    </source>
</evidence>
<dbReference type="PANTHER" id="PTHR19855">
    <property type="entry name" value="WD40 REPEAT PROTEIN 12, 37"/>
    <property type="match status" value="1"/>
</dbReference>
<dbReference type="Gene3D" id="2.130.10.10">
    <property type="entry name" value="YVTN repeat-like/Quinoprotein amine dehydrogenase"/>
    <property type="match status" value="3"/>
</dbReference>
<feature type="region of interest" description="Disordered" evidence="9">
    <location>
        <begin position="1"/>
        <end position="34"/>
    </location>
</feature>
<dbReference type="GO" id="GO:0005737">
    <property type="term" value="C:cytoplasm"/>
    <property type="evidence" value="ECO:0007669"/>
    <property type="project" value="UniProtKB-SubCell"/>
</dbReference>
<dbReference type="InterPro" id="IPR015943">
    <property type="entry name" value="WD40/YVTN_repeat-like_dom_sf"/>
</dbReference>
<keyword evidence="3" id="KW-0963">Cytoplasm</keyword>
<dbReference type="InterPro" id="IPR036322">
    <property type="entry name" value="WD40_repeat_dom_sf"/>
</dbReference>
<dbReference type="GO" id="GO:0005634">
    <property type="term" value="C:nucleus"/>
    <property type="evidence" value="ECO:0007669"/>
    <property type="project" value="UniProtKB-SubCell"/>
</dbReference>
<dbReference type="GeneID" id="113205472"/>
<accession>A0A6J1SE46</accession>
<dbReference type="SMART" id="SM00320">
    <property type="entry name" value="WD40"/>
    <property type="match status" value="7"/>
</dbReference>
<dbReference type="InterPro" id="IPR019775">
    <property type="entry name" value="WD40_repeat_CS"/>
</dbReference>
<dbReference type="SUPFAM" id="SSF50978">
    <property type="entry name" value="WD40 repeat-like"/>
    <property type="match status" value="1"/>
</dbReference>
<feature type="coiled-coil region" evidence="8">
    <location>
        <begin position="63"/>
        <end position="97"/>
    </location>
</feature>
<keyword evidence="8" id="KW-0175">Coiled coil</keyword>